<dbReference type="InterPro" id="IPR058915">
    <property type="entry name" value="AcrVA2-like"/>
</dbReference>
<reference evidence="1 2" key="1">
    <citation type="submission" date="2024-09" db="EMBL/GenBank/DDBJ databases">
        <authorList>
            <person name="Sun Q."/>
            <person name="Mori K."/>
        </authorList>
    </citation>
    <scope>NUCLEOTIDE SEQUENCE [LARGE SCALE GENOMIC DNA]</scope>
    <source>
        <strain evidence="1 2">JCM 13519</strain>
    </source>
</reference>
<organism evidence="1 2">
    <name type="scientific">Arthrobacter methylotrophus</name>
    <dbReference type="NCBI Taxonomy" id="121291"/>
    <lineage>
        <taxon>Bacteria</taxon>
        <taxon>Bacillati</taxon>
        <taxon>Actinomycetota</taxon>
        <taxon>Actinomycetes</taxon>
        <taxon>Micrococcales</taxon>
        <taxon>Micrococcaceae</taxon>
        <taxon>Arthrobacter</taxon>
    </lineage>
</organism>
<sequence>MAKPRPIPQARTLEIQEDISSWISTKNAFEFIMTEHVMSLKHAEGFGAVPLEERIRGLYPRLKPAVDAERDAIRRSTPTFCSTDYSMMALAMAASAPANTITAADAAAPTGLLVFEEPIDIDATEGQPPIRQARALSWHLFDTGEHVWLITRFWSEDKNSASHMKIPGRLALYPGWITHAGVSANPDNGVVRLLQAHFALLRSPLTADEPAARDPKITPRTKRSLGDNLRRVYLRHPEYARYEADEATAAREGRTPMRAHWVRGHWRNQHYSTLNENRWIWIDGFIKGNPEHGTVSTLKVAVARATRAEIRELAGAAA</sequence>
<comment type="caution">
    <text evidence="1">The sequence shown here is derived from an EMBL/GenBank/DDBJ whole genome shotgun (WGS) entry which is preliminary data.</text>
</comment>
<gene>
    <name evidence="1" type="ORF">ACFFPI_09040</name>
</gene>
<proteinExistence type="predicted"/>
<evidence type="ECO:0000313" key="1">
    <source>
        <dbReference type="EMBL" id="MFB9714265.1"/>
    </source>
</evidence>
<accession>A0ABV5URH7</accession>
<keyword evidence="2" id="KW-1185">Reference proteome</keyword>
<evidence type="ECO:0000313" key="2">
    <source>
        <dbReference type="Proteomes" id="UP001589536"/>
    </source>
</evidence>
<name>A0ABV5URH7_9MICC</name>
<dbReference type="RefSeq" id="WP_345044166.1">
    <property type="nucleotide sequence ID" value="NZ_BAABED010000001.1"/>
</dbReference>
<protein>
    <submittedName>
        <fullName evidence="1">Uncharacterized protein</fullName>
    </submittedName>
</protein>
<dbReference type="EMBL" id="JBHMBH010000019">
    <property type="protein sequence ID" value="MFB9714265.1"/>
    <property type="molecule type" value="Genomic_DNA"/>
</dbReference>
<dbReference type="Proteomes" id="UP001589536">
    <property type="component" value="Unassembled WGS sequence"/>
</dbReference>
<dbReference type="Pfam" id="PF26125">
    <property type="entry name" value="AcrVA2-like"/>
    <property type="match status" value="1"/>
</dbReference>